<proteinExistence type="predicted"/>
<organism evidence="1 2">
    <name type="scientific">Aspergillus brasiliensis (strain CBS 101740 / IMI 381727 / IBT 21946)</name>
    <dbReference type="NCBI Taxonomy" id="767769"/>
    <lineage>
        <taxon>Eukaryota</taxon>
        <taxon>Fungi</taxon>
        <taxon>Dikarya</taxon>
        <taxon>Ascomycota</taxon>
        <taxon>Pezizomycotina</taxon>
        <taxon>Eurotiomycetes</taxon>
        <taxon>Eurotiomycetidae</taxon>
        <taxon>Eurotiales</taxon>
        <taxon>Aspergillaceae</taxon>
        <taxon>Aspergillus</taxon>
        <taxon>Aspergillus subgen. Circumdati</taxon>
    </lineage>
</organism>
<dbReference type="Proteomes" id="UP000184499">
    <property type="component" value="Unassembled WGS sequence"/>
</dbReference>
<dbReference type="AlphaFoldDB" id="A0A1L9UG82"/>
<sequence>MMCRFASFSFSLGPFFGQGWMAIRPVDMGGWTLDWVGTGNARKSSKPAAYSTAMEWVCLFFRLLYLFRALPILVNYFSPLPPSLPLRPTSIVYYLLYYLTIERPSPVNHQYSHLKNYKNDLQILLAHVILGSRKLMLLHGQSTDHHTTSKSGQTCQ</sequence>
<dbReference type="EMBL" id="KV878686">
    <property type="protein sequence ID" value="OJJ70670.1"/>
    <property type="molecule type" value="Genomic_DNA"/>
</dbReference>
<gene>
    <name evidence="1" type="ORF">ASPBRDRAFT_630731</name>
</gene>
<dbReference type="GeneID" id="93580895"/>
<reference evidence="2" key="1">
    <citation type="journal article" date="2017" name="Genome Biol.">
        <title>Comparative genomics reveals high biological diversity and specific adaptations in the industrially and medically important fungal genus Aspergillus.</title>
        <authorList>
            <person name="de Vries R.P."/>
            <person name="Riley R."/>
            <person name="Wiebenga A."/>
            <person name="Aguilar-Osorio G."/>
            <person name="Amillis S."/>
            <person name="Uchima C.A."/>
            <person name="Anderluh G."/>
            <person name="Asadollahi M."/>
            <person name="Askin M."/>
            <person name="Barry K."/>
            <person name="Battaglia E."/>
            <person name="Bayram O."/>
            <person name="Benocci T."/>
            <person name="Braus-Stromeyer S.A."/>
            <person name="Caldana C."/>
            <person name="Canovas D."/>
            <person name="Cerqueira G.C."/>
            <person name="Chen F."/>
            <person name="Chen W."/>
            <person name="Choi C."/>
            <person name="Clum A."/>
            <person name="Dos Santos R.A."/>
            <person name="Damasio A.R."/>
            <person name="Diallinas G."/>
            <person name="Emri T."/>
            <person name="Fekete E."/>
            <person name="Flipphi M."/>
            <person name="Freyberg S."/>
            <person name="Gallo A."/>
            <person name="Gournas C."/>
            <person name="Habgood R."/>
            <person name="Hainaut M."/>
            <person name="Harispe M.L."/>
            <person name="Henrissat B."/>
            <person name="Hilden K.S."/>
            <person name="Hope R."/>
            <person name="Hossain A."/>
            <person name="Karabika E."/>
            <person name="Karaffa L."/>
            <person name="Karanyi Z."/>
            <person name="Krasevec N."/>
            <person name="Kuo A."/>
            <person name="Kusch H."/>
            <person name="LaButti K."/>
            <person name="Lagendijk E.L."/>
            <person name="Lapidus A."/>
            <person name="Levasseur A."/>
            <person name="Lindquist E."/>
            <person name="Lipzen A."/>
            <person name="Logrieco A.F."/>
            <person name="MacCabe A."/>
            <person name="Maekelae M.R."/>
            <person name="Malavazi I."/>
            <person name="Melin P."/>
            <person name="Meyer V."/>
            <person name="Mielnichuk N."/>
            <person name="Miskei M."/>
            <person name="Molnar A.P."/>
            <person name="Mule G."/>
            <person name="Ngan C.Y."/>
            <person name="Orejas M."/>
            <person name="Orosz E."/>
            <person name="Ouedraogo J.P."/>
            <person name="Overkamp K.M."/>
            <person name="Park H.-S."/>
            <person name="Perrone G."/>
            <person name="Piumi F."/>
            <person name="Punt P.J."/>
            <person name="Ram A.F."/>
            <person name="Ramon A."/>
            <person name="Rauscher S."/>
            <person name="Record E."/>
            <person name="Riano-Pachon D.M."/>
            <person name="Robert V."/>
            <person name="Roehrig J."/>
            <person name="Ruller R."/>
            <person name="Salamov A."/>
            <person name="Salih N.S."/>
            <person name="Samson R.A."/>
            <person name="Sandor E."/>
            <person name="Sanguinetti M."/>
            <person name="Schuetze T."/>
            <person name="Sepcic K."/>
            <person name="Shelest E."/>
            <person name="Sherlock G."/>
            <person name="Sophianopoulou V."/>
            <person name="Squina F.M."/>
            <person name="Sun H."/>
            <person name="Susca A."/>
            <person name="Todd R.B."/>
            <person name="Tsang A."/>
            <person name="Unkles S.E."/>
            <person name="van de Wiele N."/>
            <person name="van Rossen-Uffink D."/>
            <person name="Oliveira J.V."/>
            <person name="Vesth T.C."/>
            <person name="Visser J."/>
            <person name="Yu J.-H."/>
            <person name="Zhou M."/>
            <person name="Andersen M.R."/>
            <person name="Archer D.B."/>
            <person name="Baker S.E."/>
            <person name="Benoit I."/>
            <person name="Brakhage A.A."/>
            <person name="Braus G.H."/>
            <person name="Fischer R."/>
            <person name="Frisvad J.C."/>
            <person name="Goldman G.H."/>
            <person name="Houbraken J."/>
            <person name="Oakley B."/>
            <person name="Pocsi I."/>
            <person name="Scazzocchio C."/>
            <person name="Seiboth B."/>
            <person name="vanKuyk P.A."/>
            <person name="Wortman J."/>
            <person name="Dyer P.S."/>
            <person name="Grigoriev I.V."/>
        </authorList>
    </citation>
    <scope>NUCLEOTIDE SEQUENCE [LARGE SCALE GENOMIC DNA]</scope>
    <source>
        <strain evidence="2">CBS 101740 / IMI 381727 / IBT 21946</strain>
    </source>
</reference>
<accession>A0A1L9UG82</accession>
<evidence type="ECO:0000313" key="1">
    <source>
        <dbReference type="EMBL" id="OJJ70670.1"/>
    </source>
</evidence>
<name>A0A1L9UG82_ASPBC</name>
<keyword evidence="2" id="KW-1185">Reference proteome</keyword>
<protein>
    <submittedName>
        <fullName evidence="1">Uncharacterized protein</fullName>
    </submittedName>
</protein>
<dbReference type="RefSeq" id="XP_067477918.1">
    <property type="nucleotide sequence ID" value="XM_067628407.1"/>
</dbReference>
<dbReference type="VEuPathDB" id="FungiDB:ASPBRDRAFT_630731"/>
<evidence type="ECO:0000313" key="2">
    <source>
        <dbReference type="Proteomes" id="UP000184499"/>
    </source>
</evidence>